<evidence type="ECO:0000256" key="3">
    <source>
        <dbReference type="SAM" id="SignalP"/>
    </source>
</evidence>
<proteinExistence type="predicted"/>
<feature type="signal peptide" evidence="3">
    <location>
        <begin position="1"/>
        <end position="19"/>
    </location>
</feature>
<dbReference type="PANTHER" id="PTHR48010:SF58">
    <property type="entry name" value="RECEPTOR PROTEIN KINASE-LIKE PROTEIN ZAR1"/>
    <property type="match status" value="1"/>
</dbReference>
<dbReference type="SUPFAM" id="SSF52058">
    <property type="entry name" value="L domain-like"/>
    <property type="match status" value="1"/>
</dbReference>
<keyword evidence="2" id="KW-0677">Repeat</keyword>
<dbReference type="InterPro" id="IPR050994">
    <property type="entry name" value="At_inactive_RLKs"/>
</dbReference>
<name>A0A2P6QNC8_ROSCH</name>
<dbReference type="Proteomes" id="UP000238479">
    <property type="component" value="Chromosome 5"/>
</dbReference>
<evidence type="ECO:0000256" key="1">
    <source>
        <dbReference type="ARBA" id="ARBA00022614"/>
    </source>
</evidence>
<dbReference type="Pfam" id="PF08263">
    <property type="entry name" value="LRRNT_2"/>
    <property type="match status" value="1"/>
</dbReference>
<dbReference type="PANTHER" id="PTHR48010">
    <property type="entry name" value="OS05G0588300 PROTEIN"/>
    <property type="match status" value="1"/>
</dbReference>
<evidence type="ECO:0000259" key="4">
    <source>
        <dbReference type="Pfam" id="PF08263"/>
    </source>
</evidence>
<dbReference type="EMBL" id="PDCK01000043">
    <property type="protein sequence ID" value="PRQ35691.1"/>
    <property type="molecule type" value="Genomic_DNA"/>
</dbReference>
<accession>A0A2P6QNC8</accession>
<gene>
    <name evidence="5" type="ORF">RchiOBHm_Chr5g0082721</name>
</gene>
<evidence type="ECO:0000313" key="5">
    <source>
        <dbReference type="EMBL" id="PRQ35691.1"/>
    </source>
</evidence>
<keyword evidence="1" id="KW-0433">Leucine-rich repeat</keyword>
<sequence length="83" mass="9130">MSFALTLSSPLLNWTSADCCNWEGITCHQGGRITHLQLPSKGLKERIILSSSLGNLTHLTPLNLSHNSLYGSLDQSSRFFLSL</sequence>
<comment type="caution">
    <text evidence="5">The sequence shown here is derived from an EMBL/GenBank/DDBJ whole genome shotgun (WGS) entry which is preliminary data.</text>
</comment>
<keyword evidence="3" id="KW-0732">Signal</keyword>
<dbReference type="AlphaFoldDB" id="A0A2P6QNC8"/>
<feature type="chain" id="PRO_5015162491" evidence="3">
    <location>
        <begin position="20"/>
        <end position="83"/>
    </location>
</feature>
<dbReference type="InterPro" id="IPR032675">
    <property type="entry name" value="LRR_dom_sf"/>
</dbReference>
<organism evidence="5 6">
    <name type="scientific">Rosa chinensis</name>
    <name type="common">China rose</name>
    <dbReference type="NCBI Taxonomy" id="74649"/>
    <lineage>
        <taxon>Eukaryota</taxon>
        <taxon>Viridiplantae</taxon>
        <taxon>Streptophyta</taxon>
        <taxon>Embryophyta</taxon>
        <taxon>Tracheophyta</taxon>
        <taxon>Spermatophyta</taxon>
        <taxon>Magnoliopsida</taxon>
        <taxon>eudicotyledons</taxon>
        <taxon>Gunneridae</taxon>
        <taxon>Pentapetalae</taxon>
        <taxon>rosids</taxon>
        <taxon>fabids</taxon>
        <taxon>Rosales</taxon>
        <taxon>Rosaceae</taxon>
        <taxon>Rosoideae</taxon>
        <taxon>Rosoideae incertae sedis</taxon>
        <taxon>Rosa</taxon>
    </lineage>
</organism>
<dbReference type="InterPro" id="IPR013210">
    <property type="entry name" value="LRR_N_plant-typ"/>
</dbReference>
<keyword evidence="6" id="KW-1185">Reference proteome</keyword>
<evidence type="ECO:0000313" key="6">
    <source>
        <dbReference type="Proteomes" id="UP000238479"/>
    </source>
</evidence>
<reference evidence="5 6" key="1">
    <citation type="journal article" date="2018" name="Nat. Genet.">
        <title>The Rosa genome provides new insights in the design of modern roses.</title>
        <authorList>
            <person name="Bendahmane M."/>
        </authorList>
    </citation>
    <scope>NUCLEOTIDE SEQUENCE [LARGE SCALE GENOMIC DNA]</scope>
    <source>
        <strain evidence="6">cv. Old Blush</strain>
    </source>
</reference>
<evidence type="ECO:0000256" key="2">
    <source>
        <dbReference type="ARBA" id="ARBA00022737"/>
    </source>
</evidence>
<dbReference type="Gramene" id="PRQ35691">
    <property type="protein sequence ID" value="PRQ35691"/>
    <property type="gene ID" value="RchiOBHm_Chr5g0082721"/>
</dbReference>
<feature type="domain" description="Leucine-rich repeat-containing N-terminal plant-type" evidence="4">
    <location>
        <begin position="7"/>
        <end position="27"/>
    </location>
</feature>
<protein>
    <submittedName>
        <fullName evidence="5">Putative leucine-rich repeat-containing, plant-type, leucine-rich repeat domain, L</fullName>
    </submittedName>
</protein>
<dbReference type="Gene3D" id="3.80.10.10">
    <property type="entry name" value="Ribonuclease Inhibitor"/>
    <property type="match status" value="1"/>
</dbReference>